<evidence type="ECO:0000256" key="1">
    <source>
        <dbReference type="SAM" id="MobiDB-lite"/>
    </source>
</evidence>
<name>A0A1H2H4J3_9BACT</name>
<gene>
    <name evidence="2" type="ORF">SAMN04487931_10642</name>
</gene>
<dbReference type="AlphaFoldDB" id="A0A1H2H4J3"/>
<keyword evidence="3" id="KW-1185">Reference proteome</keyword>
<dbReference type="InterPro" id="IPR009752">
    <property type="entry name" value="Phage_Mu_GpJ"/>
</dbReference>
<accession>A0A1H2H4J3</accession>
<evidence type="ECO:0000313" key="3">
    <source>
        <dbReference type="Proteomes" id="UP000199608"/>
    </source>
</evidence>
<evidence type="ECO:0000313" key="2">
    <source>
        <dbReference type="EMBL" id="SDU26742.1"/>
    </source>
</evidence>
<proteinExistence type="predicted"/>
<dbReference type="EMBL" id="FNLL01000006">
    <property type="protein sequence ID" value="SDU26742.1"/>
    <property type="molecule type" value="Genomic_DNA"/>
</dbReference>
<feature type="region of interest" description="Disordered" evidence="1">
    <location>
        <begin position="112"/>
        <end position="142"/>
    </location>
</feature>
<protein>
    <submittedName>
        <fullName evidence="2">Mu-like prophage protein gp36</fullName>
    </submittedName>
</protein>
<dbReference type="Proteomes" id="UP000199608">
    <property type="component" value="Unassembled WGS sequence"/>
</dbReference>
<dbReference type="Pfam" id="PF07030">
    <property type="entry name" value="Phage_Mu_Gp36"/>
    <property type="match status" value="1"/>
</dbReference>
<dbReference type="RefSeq" id="WP_092233983.1">
    <property type="nucleotide sequence ID" value="NZ_FNLL01000006.1"/>
</dbReference>
<organism evidence="2 3">
    <name type="scientific">Desulfobacula phenolica</name>
    <dbReference type="NCBI Taxonomy" id="90732"/>
    <lineage>
        <taxon>Bacteria</taxon>
        <taxon>Pseudomonadati</taxon>
        <taxon>Thermodesulfobacteriota</taxon>
        <taxon>Desulfobacteria</taxon>
        <taxon>Desulfobacterales</taxon>
        <taxon>Desulfobacteraceae</taxon>
        <taxon>Desulfobacula</taxon>
    </lineage>
</organism>
<sequence>MAYCTREDIQGKISEAELIRLTDDSGTGIPDYSKIDTAITEAEAEIDSYCAKRHTVPFQPPVPSMISKMCKDIAVYNVWSLRNAAPDDCEDRYTRAVAYLKNVAKGIVDLGGDTPLEIDDGGPSSSKSSDDRRFSMDNMEGF</sequence>
<reference evidence="3" key="1">
    <citation type="submission" date="2016-10" db="EMBL/GenBank/DDBJ databases">
        <authorList>
            <person name="Varghese N."/>
            <person name="Submissions S."/>
        </authorList>
    </citation>
    <scope>NUCLEOTIDE SEQUENCE [LARGE SCALE GENOMIC DNA]</scope>
    <source>
        <strain evidence="3">DSM 3384</strain>
    </source>
</reference>